<dbReference type="KEGG" id="many:MANY_00840"/>
<evidence type="ECO:0000256" key="4">
    <source>
        <dbReference type="PROSITE-ProRule" id="PRU00335"/>
    </source>
</evidence>
<sequence length="197" mass="21822">MSNLRVRKRQQTRERMAAAAAQLVMQDGLAAVSADRIAAEAEVARATFFRYFESKEYAVAEGFTARWIAAITDAVRRQPDQLSPTDALLGAFDELAAGFDQIDGQIAEIERQTRESLSLRAWTLLCYLSFEAAIAEAVAPRLLDLTVDDPRPRLIGALTMAAVRISLDDWLRDGGSLHDRICRAIASMAPQPIDEER</sequence>
<evidence type="ECO:0000313" key="7">
    <source>
        <dbReference type="Proteomes" id="UP000467249"/>
    </source>
</evidence>
<accession>A0A6N4W3T0</accession>
<keyword evidence="7" id="KW-1185">Reference proteome</keyword>
<dbReference type="EMBL" id="AP022620">
    <property type="protein sequence ID" value="BBZ74747.1"/>
    <property type="molecule type" value="Genomic_DNA"/>
</dbReference>
<proteinExistence type="predicted"/>
<organism evidence="6 7">
    <name type="scientific">Mycolicibacterium anyangense</name>
    <dbReference type="NCBI Taxonomy" id="1431246"/>
    <lineage>
        <taxon>Bacteria</taxon>
        <taxon>Bacillati</taxon>
        <taxon>Actinomycetota</taxon>
        <taxon>Actinomycetes</taxon>
        <taxon>Mycobacteriales</taxon>
        <taxon>Mycobacteriaceae</taxon>
        <taxon>Mycolicibacterium</taxon>
    </lineage>
</organism>
<protein>
    <submittedName>
        <fullName evidence="6">TetR family transcriptional regulator</fullName>
    </submittedName>
</protein>
<dbReference type="Pfam" id="PF17754">
    <property type="entry name" value="TetR_C_14"/>
    <property type="match status" value="1"/>
</dbReference>
<reference evidence="6 7" key="1">
    <citation type="journal article" date="2019" name="Emerg. Microbes Infect.">
        <title>Comprehensive subspecies identification of 175 nontuberculous mycobacteria species based on 7547 genomic profiles.</title>
        <authorList>
            <person name="Matsumoto Y."/>
            <person name="Kinjo T."/>
            <person name="Motooka D."/>
            <person name="Nabeya D."/>
            <person name="Jung N."/>
            <person name="Uechi K."/>
            <person name="Horii T."/>
            <person name="Iida T."/>
            <person name="Fujita J."/>
            <person name="Nakamura S."/>
        </authorList>
    </citation>
    <scope>NUCLEOTIDE SEQUENCE [LARGE SCALE GENOMIC DNA]</scope>
    <source>
        <strain evidence="6 7">JCM 30275</strain>
    </source>
</reference>
<dbReference type="Pfam" id="PF00440">
    <property type="entry name" value="TetR_N"/>
    <property type="match status" value="1"/>
</dbReference>
<dbReference type="InterPro" id="IPR041347">
    <property type="entry name" value="MftR_C"/>
</dbReference>
<dbReference type="InterPro" id="IPR009057">
    <property type="entry name" value="Homeodomain-like_sf"/>
</dbReference>
<keyword evidence="3" id="KW-0804">Transcription</keyword>
<feature type="DNA-binding region" description="H-T-H motif" evidence="4">
    <location>
        <begin position="33"/>
        <end position="52"/>
    </location>
</feature>
<dbReference type="PANTHER" id="PTHR30055">
    <property type="entry name" value="HTH-TYPE TRANSCRIPTIONAL REGULATOR RUTR"/>
    <property type="match status" value="1"/>
</dbReference>
<dbReference type="AlphaFoldDB" id="A0A6N4W3T0"/>
<dbReference type="InterPro" id="IPR050109">
    <property type="entry name" value="HTH-type_TetR-like_transc_reg"/>
</dbReference>
<gene>
    <name evidence="6" type="ORF">MANY_00840</name>
</gene>
<dbReference type="InterPro" id="IPR001647">
    <property type="entry name" value="HTH_TetR"/>
</dbReference>
<dbReference type="GO" id="GO:0000976">
    <property type="term" value="F:transcription cis-regulatory region binding"/>
    <property type="evidence" value="ECO:0007669"/>
    <property type="project" value="TreeGrafter"/>
</dbReference>
<evidence type="ECO:0000256" key="3">
    <source>
        <dbReference type="ARBA" id="ARBA00023163"/>
    </source>
</evidence>
<evidence type="ECO:0000313" key="6">
    <source>
        <dbReference type="EMBL" id="BBZ74747.1"/>
    </source>
</evidence>
<dbReference type="PROSITE" id="PS50977">
    <property type="entry name" value="HTH_TETR_2"/>
    <property type="match status" value="1"/>
</dbReference>
<dbReference type="PANTHER" id="PTHR30055:SF234">
    <property type="entry name" value="HTH-TYPE TRANSCRIPTIONAL REGULATOR BETI"/>
    <property type="match status" value="1"/>
</dbReference>
<keyword evidence="1" id="KW-0805">Transcription regulation</keyword>
<name>A0A6N4W3T0_9MYCO</name>
<evidence type="ECO:0000259" key="5">
    <source>
        <dbReference type="PROSITE" id="PS50977"/>
    </source>
</evidence>
<feature type="domain" description="HTH tetR-type" evidence="5">
    <location>
        <begin position="10"/>
        <end position="70"/>
    </location>
</feature>
<dbReference type="Proteomes" id="UP000467249">
    <property type="component" value="Chromosome"/>
</dbReference>
<dbReference type="SUPFAM" id="SSF46689">
    <property type="entry name" value="Homeodomain-like"/>
    <property type="match status" value="1"/>
</dbReference>
<evidence type="ECO:0000256" key="2">
    <source>
        <dbReference type="ARBA" id="ARBA00023125"/>
    </source>
</evidence>
<keyword evidence="2 4" id="KW-0238">DNA-binding</keyword>
<evidence type="ECO:0000256" key="1">
    <source>
        <dbReference type="ARBA" id="ARBA00023015"/>
    </source>
</evidence>
<dbReference type="GO" id="GO:0003700">
    <property type="term" value="F:DNA-binding transcription factor activity"/>
    <property type="evidence" value="ECO:0007669"/>
    <property type="project" value="TreeGrafter"/>
</dbReference>
<dbReference type="Gene3D" id="1.10.357.10">
    <property type="entry name" value="Tetracycline Repressor, domain 2"/>
    <property type="match status" value="1"/>
</dbReference>